<reference evidence="1 4" key="2">
    <citation type="submission" date="2021-01" db="EMBL/GenBank/DDBJ databases">
        <title>Whole genome shotgun sequence of Cellulomonas oligotrophica NBRC 109435.</title>
        <authorList>
            <person name="Komaki H."/>
            <person name="Tamura T."/>
        </authorList>
    </citation>
    <scope>NUCLEOTIDE SEQUENCE [LARGE SCALE GENOMIC DNA]</scope>
    <source>
        <strain evidence="1 4">NBRC 109435</strain>
    </source>
</reference>
<name>A0A7Y9FF28_9CELL</name>
<dbReference type="Proteomes" id="UP000618382">
    <property type="component" value="Unassembled WGS sequence"/>
</dbReference>
<organism evidence="2 3">
    <name type="scientific">Cellulomonas oligotrophica</name>
    <dbReference type="NCBI Taxonomy" id="931536"/>
    <lineage>
        <taxon>Bacteria</taxon>
        <taxon>Bacillati</taxon>
        <taxon>Actinomycetota</taxon>
        <taxon>Actinomycetes</taxon>
        <taxon>Micrococcales</taxon>
        <taxon>Cellulomonadaceae</taxon>
        <taxon>Cellulomonas</taxon>
    </lineage>
</organism>
<proteinExistence type="predicted"/>
<evidence type="ECO:0000313" key="4">
    <source>
        <dbReference type="Proteomes" id="UP000618382"/>
    </source>
</evidence>
<gene>
    <name evidence="2" type="ORF">BKA21_000390</name>
    <name evidence="1" type="ORF">Col01nite_10690</name>
</gene>
<evidence type="ECO:0000313" key="3">
    <source>
        <dbReference type="Proteomes" id="UP000577956"/>
    </source>
</evidence>
<keyword evidence="4" id="KW-1185">Reference proteome</keyword>
<reference evidence="2 3" key="1">
    <citation type="submission" date="2020-07" db="EMBL/GenBank/DDBJ databases">
        <title>Sequencing the genomes of 1000 actinobacteria strains.</title>
        <authorList>
            <person name="Klenk H.-P."/>
        </authorList>
    </citation>
    <scope>NUCLEOTIDE SEQUENCE [LARGE SCALE GENOMIC DNA]</scope>
    <source>
        <strain evidence="2 3">DSM 24482</strain>
    </source>
</reference>
<sequence>MALDGDGSHGWELRPLQSKASVSVATATLSATRVLEIAAKAGTGVEDDSGWLKVGERTAGQVEYVVKDLTRTEDRAALQFVVVVERSVGRVTARSAITRFEMRSGLSSLVPVARRKIVGFSVYRAFMDAFVDALHAEDPGCHVSFSGD</sequence>
<accession>A0A7Y9FF28</accession>
<dbReference type="EMBL" id="JACCBK010000001">
    <property type="protein sequence ID" value="NYD84841.1"/>
    <property type="molecule type" value="Genomic_DNA"/>
</dbReference>
<comment type="caution">
    <text evidence="2">The sequence shown here is derived from an EMBL/GenBank/DDBJ whole genome shotgun (WGS) entry which is preliminary data.</text>
</comment>
<evidence type="ECO:0000313" key="2">
    <source>
        <dbReference type="EMBL" id="NYD84841.1"/>
    </source>
</evidence>
<evidence type="ECO:0000313" key="1">
    <source>
        <dbReference type="EMBL" id="GIG31910.1"/>
    </source>
</evidence>
<dbReference type="AlphaFoldDB" id="A0A7Y9FF28"/>
<dbReference type="RefSeq" id="WP_140458873.1">
    <property type="nucleotide sequence ID" value="NZ_BAABFI010000003.1"/>
</dbReference>
<protein>
    <submittedName>
        <fullName evidence="2">Uncharacterized protein</fullName>
    </submittedName>
</protein>
<dbReference type="EMBL" id="BONN01000002">
    <property type="protein sequence ID" value="GIG31910.1"/>
    <property type="molecule type" value="Genomic_DNA"/>
</dbReference>
<dbReference type="Proteomes" id="UP000577956">
    <property type="component" value="Unassembled WGS sequence"/>
</dbReference>